<proteinExistence type="predicted"/>
<reference evidence="2 3" key="1">
    <citation type="submission" date="2023-07" db="EMBL/GenBank/DDBJ databases">
        <title>Genomic Encyclopedia of Type Strains, Phase IV (KMG-IV): sequencing the most valuable type-strain genomes for metagenomic binning, comparative biology and taxonomic classification.</title>
        <authorList>
            <person name="Goeker M."/>
        </authorList>
    </citation>
    <scope>NUCLEOTIDE SEQUENCE [LARGE SCALE GENOMIC DNA]</scope>
    <source>
        <strain evidence="2 3">DSM 20694</strain>
    </source>
</reference>
<organism evidence="2 3">
    <name type="scientific">Eubacterium multiforme</name>
    <dbReference type="NCBI Taxonomy" id="83339"/>
    <lineage>
        <taxon>Bacteria</taxon>
        <taxon>Bacillati</taxon>
        <taxon>Bacillota</taxon>
        <taxon>Clostridia</taxon>
        <taxon>Eubacteriales</taxon>
        <taxon>Eubacteriaceae</taxon>
        <taxon>Eubacterium</taxon>
    </lineage>
</organism>
<sequence length="103" mass="11792">MNKEEILKKNKSKDKKDEYEVREKEKSGIVMVIAIFILSCLIGIVRIIRHENILDLCVIFPGAIAVQNFYMFSKCKKIMFYLIPAIIATIATVICFIGYCIKG</sequence>
<keyword evidence="3" id="KW-1185">Reference proteome</keyword>
<dbReference type="Proteomes" id="UP001228504">
    <property type="component" value="Unassembled WGS sequence"/>
</dbReference>
<evidence type="ECO:0000256" key="1">
    <source>
        <dbReference type="SAM" id="Phobius"/>
    </source>
</evidence>
<feature type="transmembrane region" description="Helical" evidence="1">
    <location>
        <begin position="28"/>
        <end position="48"/>
    </location>
</feature>
<keyword evidence="1" id="KW-1133">Transmembrane helix</keyword>
<gene>
    <name evidence="2" type="ORF">J2S18_001582</name>
</gene>
<dbReference type="EMBL" id="JAUSUF010000004">
    <property type="protein sequence ID" value="MDQ0149651.1"/>
    <property type="molecule type" value="Genomic_DNA"/>
</dbReference>
<feature type="transmembrane region" description="Helical" evidence="1">
    <location>
        <begin position="78"/>
        <end position="101"/>
    </location>
</feature>
<protein>
    <submittedName>
        <fullName evidence="2">Uncharacterized protein</fullName>
    </submittedName>
</protein>
<dbReference type="Pfam" id="PF20040">
    <property type="entry name" value="DUF6442"/>
    <property type="match status" value="1"/>
</dbReference>
<feature type="transmembrane region" description="Helical" evidence="1">
    <location>
        <begin position="53"/>
        <end position="72"/>
    </location>
</feature>
<name>A0ABT9UTM8_9FIRM</name>
<keyword evidence="1" id="KW-0472">Membrane</keyword>
<dbReference type="RefSeq" id="WP_307485369.1">
    <property type="nucleotide sequence ID" value="NZ_JAUSUF010000004.1"/>
</dbReference>
<evidence type="ECO:0000313" key="2">
    <source>
        <dbReference type="EMBL" id="MDQ0149651.1"/>
    </source>
</evidence>
<keyword evidence="1" id="KW-0812">Transmembrane</keyword>
<accession>A0ABT9UTM8</accession>
<evidence type="ECO:0000313" key="3">
    <source>
        <dbReference type="Proteomes" id="UP001228504"/>
    </source>
</evidence>
<comment type="caution">
    <text evidence="2">The sequence shown here is derived from an EMBL/GenBank/DDBJ whole genome shotgun (WGS) entry which is preliminary data.</text>
</comment>
<dbReference type="InterPro" id="IPR045620">
    <property type="entry name" value="DUF6442"/>
</dbReference>